<keyword evidence="7" id="KW-1185">Reference proteome</keyword>
<comment type="caution">
    <text evidence="6">The sequence shown here is derived from an EMBL/GenBank/DDBJ whole genome shotgun (WGS) entry which is preliminary data.</text>
</comment>
<feature type="region of interest" description="Disordered" evidence="2">
    <location>
        <begin position="1899"/>
        <end position="1960"/>
    </location>
</feature>
<accession>A0ABQ3VAD6</accession>
<feature type="compositionally biased region" description="Polar residues" evidence="2">
    <location>
        <begin position="1948"/>
        <end position="1959"/>
    </location>
</feature>
<dbReference type="InterPro" id="IPR018003">
    <property type="entry name" value="Insecticidal_toxin/plasmid_vir"/>
</dbReference>
<feature type="compositionally biased region" description="Low complexity" evidence="2">
    <location>
        <begin position="1926"/>
        <end position="1945"/>
    </location>
</feature>
<dbReference type="Pfam" id="PF18276">
    <property type="entry name" value="TcA_TcB_BD"/>
    <property type="match status" value="1"/>
</dbReference>
<dbReference type="Pfam" id="PF18413">
    <property type="entry name" value="Neuraminidase"/>
    <property type="match status" value="1"/>
</dbReference>
<dbReference type="Pfam" id="PF20220">
    <property type="entry name" value="ABC_toxin_N"/>
    <property type="match status" value="1"/>
</dbReference>
<evidence type="ECO:0000259" key="5">
    <source>
        <dbReference type="Pfam" id="PF20220"/>
    </source>
</evidence>
<evidence type="ECO:0000259" key="4">
    <source>
        <dbReference type="Pfam" id="PF18413"/>
    </source>
</evidence>
<sequence>MPDINTLRLSGAALDKSILENLTGNTDSKAFIAETLNTTLRNKLATALSARGYTVLADLISKTGPVDLAVNKDVPLRTFVTNQVQSRMPGDPTLKKAVEDAISQLSNTTTVGDLLGLNEPLTEHPEFRGEVQKVQLSAVLGTSPMLANPDLQTKLINLYATHEGTAEQFWDMLRQQPDFKAPGLVENIQFTGQLDALTLGSVAVMKALQDMYQRRSIQSVRDLTKLDSNAWKQIVSSSADGIPAQVPGATQDERVINYVTIITSTLREAFPTAYIAQSIAQPVQADLALVQRVLGLNPGLNPAASLPAMLNLTGLSADEQQKAKDALATLRQEIKTYPAFEYQTALAAGGTALQNPVRQAVAQFFINASDFDFRDTHIATYINNHKDTALKGIDDKYKAAVQAQLERIQRVFRVTPQVDAINTLLGEGLDSAYNIASMPETVFMQRFQSKLSGETQARLVYSQAQYLNSMTLHTFTQIRQTANDVFPAVIGSSNDVAEVVKQIPNWETLFGPLELCDCDHCHSVYSPAAYFVDLLQFLAKSAPTNNLTPLDVLFERRPDLQYLKLTCENTNTPLPYIDLVNKILETYVALDDSTTISLDDEVTAGQATAQNTSPGVTTEELQANPEYTREEAYEKLRTTIYPLALPFHRPLEIVRTYLKNLGSSRYEVMKTFQRNSGPSDQAIAYEYLKLSPEEYNIITSTTLTSAHSLWEFYGYSAAVVLTKSWEVHIASVPECLDRLGITYLDLVELVKTRFLNPAQSITLDFEPPQDAIMPDPCDLRNMKLKNLDTTDTFLGKLHRFVRLWKKLGWSIRDLDRTMSALGAGDIDATFIQKLALVTQLQDKLNVPLAQLLSFWSTIDTAGDDALYIKLFLNRAVLKPTDPVYSAFVLNSDGTELQNIGAKLSDFLLVILGALRITAADWALLNATNTLSDDTLNLKNLSILYRYTVLARALGLSIKNLLTLKDLTSKDPFGAHEPASTRAFVDFAQKVRQSGFSLAQLDYLYRHHAEPNGGVAPLQEDTNFLIKNLQAGLQRIASENVVQPDPSGDLVRRKLSIILESKLVEQAMSIIDGSSTQSKTDQETFIQKHFAVFLTASSGPGSVSDAQSTLIGNTNMSKEERLAYLLTPLVAYLAGSLSQSFIKQSLGNALKLDAPTIDALLTRIIKTQELTDTNRPVLADFLALVNDSLTSFTQAVQAYLLLKKAAMLINGFSLSSREITYLAASGSQFAGFDFNALPLATPEKTETLLKQWELLYDYATLRNSLPKGETGLIDVFETTSLSDLKTKLYKATNWDPAQLDALIGQQDINLTTVDAFRQIALLVQFQACMQLSRRLSVSVDHLFEWAANTSDAKQAQEVKDTVKAKYDDVSWLDVAKSLNDELREQQRDALVAFLLTTGRMKQHQVHTDSQLYEYFLIDVDMSACMLTSRIVQANATIQLFVQRCLMNLERQVSPTAIDARQWSWMKRYRVWEANRKVFLYPENWIEPALRDDKSPFFKELETELLQKDITADSAEQAFLNYLSKLDEVARLEICGLYWEEEAQGVLDWRDLSDLRKTEEENILHVFGRTFATPHIYYYRQYRLHDNSGWTPWEKVTADIESDHLIPVVYNRRIHLFWPIFAEKSDPDAQNTSQSNPAPKPAKYLEVKLAWSEYKQGKWAAKQASKVGIVSQILEREKHFFRALVDSNGDLVIQDVQKDSIPLGDVNSTEILRIATFQFMGCHGTIDAHPTSVADDNYTTTIQYADSLINDAVKVGVVTLPNSQFPYNTQSSFMTLVGERGQGLTLITGDFDQYDYLDSKTLAGLEVQIPTLEGTPSTYSILPADEFRQFALQAPFFFQDAQRTYFVTPYYSIPIVIFQRPDLVSFSFNRSAGISPADGTASRVDPSIFASHAATVVEGNTSTNALTGQPATNGTAVLRTTTRRADVTTSATTSQPSTTTSSASSASGAPDNTTPAVSTAGTGKVTAFSPSSIWRRRYPTHVQFTTYFHPHICDFIKKLNRQGISGLLALANQEQSDSRLFQPPQGVEVFLLPEFVLQYKPTASVGTPYPAEDVDFTYGAPYALYNWELFFHIPLTIAIRLSKNQRFEEAQKWFHYIFNPTTDGASPSPQRYWNVLPFLTTAPERIQETLALLDYTGSDQDMLQRKAQVEQQVDAWRRTPFSPHPIARLRPIAYQKYVVMSYIDNLINWADQLYRQEALESINEATQLYVLACEILGPRPQEVPDRTSKGDMNYYDLTHAKDASSNQAHSIIDSFSNAMVSLETQFPSSSSTNPNGDGPSPAAMLGSVSSFLFCIPQNDKLLGYWDTVEDRLFKIRHCMNIEGVVRQLPLFAPPIDPALLVQASALGVDISSVLNDINAATPHYRFTYMLQKALEICSDLKALGSSLLAALEKCDAEALAALRAAQETSVLRAVQRVKEQQIEETKANREALDATFAATNARYTFYSTIAFMNDWETTSLVLLSESTILQTEENIVELASAAESASPTIITGVAGGFGSPVALVSEGGSNIGQASQSAARAVGILAALANTASMMSSTMGSYQRRADEWKLQANMAASELKQITKQQVAADIRSTIAQYELENHMQQIDNAATIEDFLSNKYTNKDLYDWMISQVSALFFQTYQLAYDLARRAEKAYQFERGLTSSDYIKFGYWDSLKKGLLAGERLYLDLKRLEAAYLDQNKREFEITKHISLVLHDPMALIALKETGTCLVTLPEALFDMDYPGHYMRRIKGVTLTIPCVTGPYTSVNCTLTLLSNKIRIDSNASQPYAEHEEDQRFITTFGAIESIATSTAQNDSGMFEVNFRDERYLPFEGAGAVSTWRIDMPRDCNAFDFETISDVIIRLNYTARGGGARLRDVAKQGATLPATGQQGGNVGTVAFPEQENLTRLFSAKHEFSSDWYRFLHPTEAAATQVLNLSLTKERFPFQYRGKKIEMTTMMLFLKLKDGATYDDGKPLTVDLKREGTAVAAGDAFKVAGSLVENLPSVSVALSGQGDLGQWSLESKKGDVSADVIDDIWIVCQYSVK</sequence>
<proteinExistence type="predicted"/>
<reference evidence="6 7" key="1">
    <citation type="journal article" date="2021" name="Int. J. Syst. Evol. Microbiol.">
        <title>Reticulibacter mediterranei gen. nov., sp. nov., within the new family Reticulibacteraceae fam. nov., and Ktedonospora formicarum gen. nov., sp. nov., Ktedonobacter robiniae sp. nov., Dictyobacter formicarum sp. nov. and Dictyobacter arantiisoli sp. nov., belonging to the class Ktedonobacteria.</title>
        <authorList>
            <person name="Yabe S."/>
            <person name="Zheng Y."/>
            <person name="Wang C.M."/>
            <person name="Sakai Y."/>
            <person name="Abe K."/>
            <person name="Yokota A."/>
            <person name="Donadio S."/>
            <person name="Cavaletti L."/>
            <person name="Monciardini P."/>
        </authorList>
    </citation>
    <scope>NUCLEOTIDE SEQUENCE [LARGE SCALE GENOMIC DNA]</scope>
    <source>
        <strain evidence="6 7">SOSP1-9</strain>
    </source>
</reference>
<organism evidence="6 7">
    <name type="scientific">Dictyobacter formicarum</name>
    <dbReference type="NCBI Taxonomy" id="2778368"/>
    <lineage>
        <taxon>Bacteria</taxon>
        <taxon>Bacillati</taxon>
        <taxon>Chloroflexota</taxon>
        <taxon>Ktedonobacteria</taxon>
        <taxon>Ktedonobacterales</taxon>
        <taxon>Dictyobacteraceae</taxon>
        <taxon>Dictyobacter</taxon>
    </lineage>
</organism>
<dbReference type="InterPro" id="IPR040840">
    <property type="entry name" value="TcA_TcB_BD"/>
</dbReference>
<evidence type="ECO:0000313" key="7">
    <source>
        <dbReference type="Proteomes" id="UP000635565"/>
    </source>
</evidence>
<name>A0ABQ3VAD6_9CHLR</name>
<feature type="domain" description="Tc toxin complex TcA C-terminal TcB-binding" evidence="3">
    <location>
        <begin position="2563"/>
        <end position="2847"/>
    </location>
</feature>
<dbReference type="RefSeq" id="WP_201360069.1">
    <property type="nucleotide sequence ID" value="NZ_BNJJ01000001.1"/>
</dbReference>
<feature type="domain" description="Neuraminidase-like" evidence="4">
    <location>
        <begin position="1530"/>
        <end position="1665"/>
    </location>
</feature>
<protein>
    <submittedName>
        <fullName evidence="6">Uncharacterized protein</fullName>
    </submittedName>
</protein>
<dbReference type="Proteomes" id="UP000635565">
    <property type="component" value="Unassembled WGS sequence"/>
</dbReference>
<dbReference type="InterPro" id="IPR041079">
    <property type="entry name" value="Neuraminidase-like"/>
</dbReference>
<gene>
    <name evidence="6" type="ORF">KSZ_03890</name>
</gene>
<dbReference type="EMBL" id="BNJJ01000001">
    <property type="protein sequence ID" value="GHO82383.1"/>
    <property type="molecule type" value="Genomic_DNA"/>
</dbReference>
<feature type="domain" description="ABC toxin N-terminal" evidence="5">
    <location>
        <begin position="1379"/>
        <end position="1500"/>
    </location>
</feature>
<evidence type="ECO:0000259" key="3">
    <source>
        <dbReference type="Pfam" id="PF18276"/>
    </source>
</evidence>
<evidence type="ECO:0000256" key="1">
    <source>
        <dbReference type="ARBA" id="ARBA00023026"/>
    </source>
</evidence>
<evidence type="ECO:0000256" key="2">
    <source>
        <dbReference type="SAM" id="MobiDB-lite"/>
    </source>
</evidence>
<dbReference type="InterPro" id="IPR046839">
    <property type="entry name" value="ABC_toxin_N"/>
</dbReference>
<keyword evidence="1" id="KW-0843">Virulence</keyword>
<evidence type="ECO:0000313" key="6">
    <source>
        <dbReference type="EMBL" id="GHO82383.1"/>
    </source>
</evidence>
<feature type="compositionally biased region" description="Polar residues" evidence="2">
    <location>
        <begin position="1899"/>
        <end position="1918"/>
    </location>
</feature>
<dbReference type="Pfam" id="PF03538">
    <property type="entry name" value="VRP1"/>
    <property type="match status" value="1"/>
</dbReference>